<keyword evidence="2" id="KW-1185">Reference proteome</keyword>
<evidence type="ECO:0000313" key="2">
    <source>
        <dbReference type="Proteomes" id="UP001442468"/>
    </source>
</evidence>
<reference evidence="1 2" key="1">
    <citation type="submission" date="2024-05" db="EMBL/GenBank/DDBJ databases">
        <title>Halomonas sp. SSM6 16S ribosomal RNA gene Genome sequencing and assembly.</title>
        <authorList>
            <person name="Yook S."/>
        </authorList>
    </citation>
    <scope>NUCLEOTIDE SEQUENCE [LARGE SCALE GENOMIC DNA]</scope>
    <source>
        <strain evidence="1 2">SSM6</strain>
    </source>
</reference>
<dbReference type="Proteomes" id="UP001442468">
    <property type="component" value="Unassembled WGS sequence"/>
</dbReference>
<accession>A0ABV1NFJ6</accession>
<evidence type="ECO:0008006" key="3">
    <source>
        <dbReference type="Google" id="ProtNLM"/>
    </source>
</evidence>
<name>A0ABV1NFJ6_9GAMM</name>
<gene>
    <name evidence="1" type="ORF">ABE960_04455</name>
</gene>
<comment type="caution">
    <text evidence="1">The sequence shown here is derived from an EMBL/GenBank/DDBJ whole genome shotgun (WGS) entry which is preliminary data.</text>
</comment>
<organism evidence="1 2">
    <name type="scientific">Halomonas aquatica</name>
    <dbReference type="NCBI Taxonomy" id="3151123"/>
    <lineage>
        <taxon>Bacteria</taxon>
        <taxon>Pseudomonadati</taxon>
        <taxon>Pseudomonadota</taxon>
        <taxon>Gammaproteobacteria</taxon>
        <taxon>Oceanospirillales</taxon>
        <taxon>Halomonadaceae</taxon>
        <taxon>Halomonas</taxon>
    </lineage>
</organism>
<evidence type="ECO:0000313" key="1">
    <source>
        <dbReference type="EMBL" id="MEQ6916775.1"/>
    </source>
</evidence>
<dbReference type="EMBL" id="JBEGCJ010000002">
    <property type="protein sequence ID" value="MEQ6916775.1"/>
    <property type="molecule type" value="Genomic_DNA"/>
</dbReference>
<proteinExistence type="predicted"/>
<dbReference type="RefSeq" id="WP_349761035.1">
    <property type="nucleotide sequence ID" value="NZ_JBEGCJ010000002.1"/>
</dbReference>
<sequence>MNDSFDFLKSVLDTITEHVVVIDVEGDISFVNKSWISFGENNACLIDGAWRGVNYLEECDKAAAMGDEYGLKAGKGIRSVIKNDEEEYYFEYPCHSPEENRWFMMRVTPFL</sequence>
<protein>
    <recommendedName>
        <fullName evidence="3">PAS domain-containing protein</fullName>
    </recommendedName>
</protein>